<accession>G2YUK1</accession>
<dbReference type="InParanoid" id="G2YUK1"/>
<dbReference type="HOGENOM" id="CLU_3207549_0_0_1"/>
<sequence length="45" mass="5148">MPKHFSRKVLIENREELGEVNRENDSSHSHIVSALDDSYAVPQVI</sequence>
<proteinExistence type="predicted"/>
<dbReference type="Proteomes" id="UP000008177">
    <property type="component" value="Unplaced contigs"/>
</dbReference>
<dbReference type="EMBL" id="FQ790354">
    <property type="protein sequence ID" value="CCD55299.1"/>
    <property type="molecule type" value="Genomic_DNA"/>
</dbReference>
<name>G2YUK1_BOTF4</name>
<gene>
    <name evidence="1" type="ORF">BofuT4_uP156950.1</name>
</gene>
<evidence type="ECO:0000313" key="2">
    <source>
        <dbReference type="Proteomes" id="UP000008177"/>
    </source>
</evidence>
<reference evidence="2" key="1">
    <citation type="journal article" date="2011" name="PLoS Genet.">
        <title>Genomic analysis of the necrotrophic fungal pathogens Sclerotinia sclerotiorum and Botrytis cinerea.</title>
        <authorList>
            <person name="Amselem J."/>
            <person name="Cuomo C.A."/>
            <person name="van Kan J.A."/>
            <person name="Viaud M."/>
            <person name="Benito E.P."/>
            <person name="Couloux A."/>
            <person name="Coutinho P.M."/>
            <person name="de Vries R.P."/>
            <person name="Dyer P.S."/>
            <person name="Fillinger S."/>
            <person name="Fournier E."/>
            <person name="Gout L."/>
            <person name="Hahn M."/>
            <person name="Kohn L."/>
            <person name="Lapalu N."/>
            <person name="Plummer K.M."/>
            <person name="Pradier J.M."/>
            <person name="Quevillon E."/>
            <person name="Sharon A."/>
            <person name="Simon A."/>
            <person name="ten Have A."/>
            <person name="Tudzynski B."/>
            <person name="Tudzynski P."/>
            <person name="Wincker P."/>
            <person name="Andrew M."/>
            <person name="Anthouard V."/>
            <person name="Beever R.E."/>
            <person name="Beffa R."/>
            <person name="Benoit I."/>
            <person name="Bouzid O."/>
            <person name="Brault B."/>
            <person name="Chen Z."/>
            <person name="Choquer M."/>
            <person name="Collemare J."/>
            <person name="Cotton P."/>
            <person name="Danchin E.G."/>
            <person name="Da Silva C."/>
            <person name="Gautier A."/>
            <person name="Giraud C."/>
            <person name="Giraud T."/>
            <person name="Gonzalez C."/>
            <person name="Grossetete S."/>
            <person name="Guldener U."/>
            <person name="Henrissat B."/>
            <person name="Howlett B.J."/>
            <person name="Kodira C."/>
            <person name="Kretschmer M."/>
            <person name="Lappartient A."/>
            <person name="Leroch M."/>
            <person name="Levis C."/>
            <person name="Mauceli E."/>
            <person name="Neuveglise C."/>
            <person name="Oeser B."/>
            <person name="Pearson M."/>
            <person name="Poulain J."/>
            <person name="Poussereau N."/>
            <person name="Quesneville H."/>
            <person name="Rascle C."/>
            <person name="Schumacher J."/>
            <person name="Segurens B."/>
            <person name="Sexton A."/>
            <person name="Silva E."/>
            <person name="Sirven C."/>
            <person name="Soanes D.M."/>
            <person name="Talbot N.J."/>
            <person name="Templeton M."/>
            <person name="Yandava C."/>
            <person name="Yarden O."/>
            <person name="Zeng Q."/>
            <person name="Rollins J.A."/>
            <person name="Lebrun M.H."/>
            <person name="Dickman M."/>
        </authorList>
    </citation>
    <scope>NUCLEOTIDE SEQUENCE [LARGE SCALE GENOMIC DNA]</scope>
    <source>
        <strain evidence="2">T4</strain>
    </source>
</reference>
<organism evidence="1 2">
    <name type="scientific">Botryotinia fuckeliana (strain T4)</name>
    <name type="common">Noble rot fungus</name>
    <name type="synonym">Botrytis cinerea</name>
    <dbReference type="NCBI Taxonomy" id="999810"/>
    <lineage>
        <taxon>Eukaryota</taxon>
        <taxon>Fungi</taxon>
        <taxon>Dikarya</taxon>
        <taxon>Ascomycota</taxon>
        <taxon>Pezizomycotina</taxon>
        <taxon>Leotiomycetes</taxon>
        <taxon>Helotiales</taxon>
        <taxon>Sclerotiniaceae</taxon>
        <taxon>Botrytis</taxon>
    </lineage>
</organism>
<protein>
    <submittedName>
        <fullName evidence="1">Uncharacterized protein</fullName>
    </submittedName>
</protein>
<evidence type="ECO:0000313" key="1">
    <source>
        <dbReference type="EMBL" id="CCD55299.1"/>
    </source>
</evidence>
<dbReference type="AlphaFoldDB" id="G2YUK1"/>